<feature type="domain" description="Ig-like" evidence="13">
    <location>
        <begin position="138"/>
        <end position="230"/>
    </location>
</feature>
<evidence type="ECO:0000256" key="7">
    <source>
        <dbReference type="ARBA" id="ARBA00022989"/>
    </source>
</evidence>
<dbReference type="Ensembl" id="ENSPNAT00000017232.2">
    <property type="protein sequence ID" value="ENSPNAP00000010541.1"/>
    <property type="gene ID" value="ENSPNAG00000016099.2"/>
</dbReference>
<sequence>MIFRMHVFLICCMLMISCCRIKAIRVIGRSTTVTVGDNARMFCQLLETNEKLTRITWQKRTRETLTNKNFFVITPEGKTENINGLGDRAEFIGNTQEIIGSILLKNVLSLDEGVYTCIFNIFPSGPFETEIHLNVQVPPVVGVTTDVIPVVGESEVTLATCTAAKAQPAADVSWHLGALSHSVKVQTKVSADPEGFFTVKSYLISVASKDLNQQKVQCLVNHISLNEELILDHTLVIHYPPEIVYIRSVNVSATCQVFQCVADANPQPTFTWSRENKHLSSRVDADRLMILLTSDSNGLYVCSASNQYGNGTGTLYVQVFRECTTVCWILFIGILLLLGFTAIYFVWKFYLISRIIKFTSNLTERMWHFEQDPVATDSPRPTRNGRQNVQESITLKNQTHIHQAQYHQQRNQDSL</sequence>
<organism evidence="14 15">
    <name type="scientific">Pygocentrus nattereri</name>
    <name type="common">Red-bellied piranha</name>
    <dbReference type="NCBI Taxonomy" id="42514"/>
    <lineage>
        <taxon>Eukaryota</taxon>
        <taxon>Metazoa</taxon>
        <taxon>Chordata</taxon>
        <taxon>Craniata</taxon>
        <taxon>Vertebrata</taxon>
        <taxon>Euteleostomi</taxon>
        <taxon>Actinopterygii</taxon>
        <taxon>Neopterygii</taxon>
        <taxon>Teleostei</taxon>
        <taxon>Ostariophysi</taxon>
        <taxon>Characiformes</taxon>
        <taxon>Characoidei</taxon>
        <taxon>Pygocentrus</taxon>
    </lineage>
</organism>
<dbReference type="InterPro" id="IPR013106">
    <property type="entry name" value="Ig_V-set"/>
</dbReference>
<keyword evidence="10" id="KW-0325">Glycoprotein</keyword>
<evidence type="ECO:0000256" key="2">
    <source>
        <dbReference type="ARBA" id="ARBA00007810"/>
    </source>
</evidence>
<dbReference type="GO" id="GO:0007157">
    <property type="term" value="P:heterophilic cell-cell adhesion via plasma membrane cell adhesion molecules"/>
    <property type="evidence" value="ECO:0007669"/>
    <property type="project" value="TreeGrafter"/>
</dbReference>
<evidence type="ECO:0000256" key="9">
    <source>
        <dbReference type="ARBA" id="ARBA00023157"/>
    </source>
</evidence>
<evidence type="ECO:0000313" key="15">
    <source>
        <dbReference type="Proteomes" id="UP001501920"/>
    </source>
</evidence>
<keyword evidence="5" id="KW-0677">Repeat</keyword>
<evidence type="ECO:0000256" key="11">
    <source>
        <dbReference type="SAM" id="Phobius"/>
    </source>
</evidence>
<dbReference type="SUPFAM" id="SSF48726">
    <property type="entry name" value="Immunoglobulin"/>
    <property type="match status" value="3"/>
</dbReference>
<keyword evidence="8 11" id="KW-0472">Membrane</keyword>
<dbReference type="PANTHER" id="PTHR23277">
    <property type="entry name" value="NECTIN-RELATED"/>
    <property type="match status" value="1"/>
</dbReference>
<proteinExistence type="inferred from homology"/>
<keyword evidence="15" id="KW-1185">Reference proteome</keyword>
<dbReference type="GO" id="GO:0007156">
    <property type="term" value="P:homophilic cell adhesion via plasma membrane adhesion molecules"/>
    <property type="evidence" value="ECO:0007669"/>
    <property type="project" value="TreeGrafter"/>
</dbReference>
<dbReference type="AlphaFoldDB" id="A0A3B4CI93"/>
<feature type="domain" description="Ig-like" evidence="13">
    <location>
        <begin position="22"/>
        <end position="117"/>
    </location>
</feature>
<keyword evidence="4 12" id="KW-0732">Signal</keyword>
<reference evidence="14" key="3">
    <citation type="submission" date="2025-09" db="UniProtKB">
        <authorList>
            <consortium name="Ensembl"/>
        </authorList>
    </citation>
    <scope>IDENTIFICATION</scope>
</reference>
<dbReference type="Gene3D" id="2.60.40.10">
    <property type="entry name" value="Immunoglobulins"/>
    <property type="match status" value="3"/>
</dbReference>
<dbReference type="InterPro" id="IPR007110">
    <property type="entry name" value="Ig-like_dom"/>
</dbReference>
<feature type="domain" description="Ig-like" evidence="13">
    <location>
        <begin position="241"/>
        <end position="318"/>
    </location>
</feature>
<keyword evidence="6" id="KW-0130">Cell adhesion</keyword>
<protein>
    <recommendedName>
        <fullName evidence="13">Ig-like domain-containing protein</fullName>
    </recommendedName>
</protein>
<feature type="chain" id="PRO_5017267095" description="Ig-like domain-containing protein" evidence="12">
    <location>
        <begin position="24"/>
        <end position="415"/>
    </location>
</feature>
<dbReference type="Pfam" id="PF08205">
    <property type="entry name" value="C2-set_2"/>
    <property type="match status" value="1"/>
</dbReference>
<dbReference type="PROSITE" id="PS50835">
    <property type="entry name" value="IG_LIKE"/>
    <property type="match status" value="3"/>
</dbReference>
<dbReference type="PANTHER" id="PTHR23277:SF106">
    <property type="entry name" value="NECTIN-1 ISOFORM X1-RELATED"/>
    <property type="match status" value="1"/>
</dbReference>
<keyword evidence="3 11" id="KW-0812">Transmembrane</keyword>
<name>A0A3B4CI93_PYGNA</name>
<dbReference type="GO" id="GO:0016020">
    <property type="term" value="C:membrane"/>
    <property type="evidence" value="ECO:0007669"/>
    <property type="project" value="UniProtKB-SubCell"/>
</dbReference>
<dbReference type="Pfam" id="PF13927">
    <property type="entry name" value="Ig_3"/>
    <property type="match status" value="1"/>
</dbReference>
<comment type="subcellular location">
    <subcellularLocation>
        <location evidence="1">Membrane</location>
        <topology evidence="1">Single-pass membrane protein</topology>
    </subcellularLocation>
</comment>
<evidence type="ECO:0000256" key="5">
    <source>
        <dbReference type="ARBA" id="ARBA00022737"/>
    </source>
</evidence>
<keyword evidence="7 11" id="KW-1133">Transmembrane helix</keyword>
<dbReference type="STRING" id="42514.ENSPNAP00000010541"/>
<dbReference type="InterPro" id="IPR051427">
    <property type="entry name" value="Nectin/Nectin-like"/>
</dbReference>
<dbReference type="SMART" id="SM00409">
    <property type="entry name" value="IG"/>
    <property type="match status" value="2"/>
</dbReference>
<dbReference type="GeneTree" id="ENSGT00940000164822"/>
<evidence type="ECO:0000313" key="14">
    <source>
        <dbReference type="Ensembl" id="ENSPNAP00000010541.1"/>
    </source>
</evidence>
<feature type="signal peptide" evidence="12">
    <location>
        <begin position="1"/>
        <end position="23"/>
    </location>
</feature>
<dbReference type="InterPro" id="IPR013783">
    <property type="entry name" value="Ig-like_fold"/>
</dbReference>
<keyword evidence="9" id="KW-1015">Disulfide bond</keyword>
<accession>A0A3B4CI93</accession>
<reference evidence="14 15" key="1">
    <citation type="submission" date="2020-10" db="EMBL/GenBank/DDBJ databases">
        <title>Pygocentrus nattereri (red-bellied piranha) genome, fPygNat1, primary haplotype.</title>
        <authorList>
            <person name="Myers G."/>
            <person name="Meyer A."/>
            <person name="Karagic N."/>
            <person name="Pippel M."/>
            <person name="Winkler S."/>
            <person name="Tracey A."/>
            <person name="Wood J."/>
            <person name="Formenti G."/>
            <person name="Howe K."/>
            <person name="Fedrigo O."/>
            <person name="Jarvis E.D."/>
        </authorList>
    </citation>
    <scope>NUCLEOTIDE SEQUENCE [LARGE SCALE GENOMIC DNA]</scope>
</reference>
<evidence type="ECO:0000259" key="13">
    <source>
        <dbReference type="PROSITE" id="PS50835"/>
    </source>
</evidence>
<dbReference type="PROSITE" id="PS51257">
    <property type="entry name" value="PROKAR_LIPOPROTEIN"/>
    <property type="match status" value="1"/>
</dbReference>
<dbReference type="OMA" id="TACWTLF"/>
<dbReference type="Proteomes" id="UP001501920">
    <property type="component" value="Chromosome 6"/>
</dbReference>
<evidence type="ECO:0000256" key="3">
    <source>
        <dbReference type="ARBA" id="ARBA00022692"/>
    </source>
</evidence>
<evidence type="ECO:0000256" key="8">
    <source>
        <dbReference type="ARBA" id="ARBA00023136"/>
    </source>
</evidence>
<comment type="similarity">
    <text evidence="2">Belongs to the nectin family.</text>
</comment>
<dbReference type="InterPro" id="IPR003599">
    <property type="entry name" value="Ig_sub"/>
</dbReference>
<dbReference type="Pfam" id="PF07686">
    <property type="entry name" value="V-set"/>
    <property type="match status" value="1"/>
</dbReference>
<evidence type="ECO:0000256" key="4">
    <source>
        <dbReference type="ARBA" id="ARBA00022729"/>
    </source>
</evidence>
<dbReference type="InterPro" id="IPR036179">
    <property type="entry name" value="Ig-like_dom_sf"/>
</dbReference>
<evidence type="ECO:0000256" key="12">
    <source>
        <dbReference type="SAM" id="SignalP"/>
    </source>
</evidence>
<feature type="transmembrane region" description="Helical" evidence="11">
    <location>
        <begin position="328"/>
        <end position="347"/>
    </location>
</feature>
<evidence type="ECO:0000256" key="1">
    <source>
        <dbReference type="ARBA" id="ARBA00004167"/>
    </source>
</evidence>
<evidence type="ECO:0000256" key="6">
    <source>
        <dbReference type="ARBA" id="ARBA00022889"/>
    </source>
</evidence>
<dbReference type="InterPro" id="IPR013162">
    <property type="entry name" value="CD80_C2-set"/>
</dbReference>
<dbReference type="GO" id="GO:0005912">
    <property type="term" value="C:adherens junction"/>
    <property type="evidence" value="ECO:0007669"/>
    <property type="project" value="TreeGrafter"/>
</dbReference>
<reference evidence="14" key="2">
    <citation type="submission" date="2025-08" db="UniProtKB">
        <authorList>
            <consortium name="Ensembl"/>
        </authorList>
    </citation>
    <scope>IDENTIFICATION</scope>
</reference>
<evidence type="ECO:0000256" key="10">
    <source>
        <dbReference type="ARBA" id="ARBA00023180"/>
    </source>
</evidence>